<dbReference type="GO" id="GO:0140849">
    <property type="term" value="F:ATP-dependent H2AZ histone chaperone activity"/>
    <property type="evidence" value="ECO:0007669"/>
    <property type="project" value="InterPro"/>
</dbReference>
<evidence type="ECO:0000259" key="2">
    <source>
        <dbReference type="Pfam" id="PF24707"/>
    </source>
</evidence>
<feature type="compositionally biased region" description="Basic and acidic residues" evidence="1">
    <location>
        <begin position="314"/>
        <end position="330"/>
    </location>
</feature>
<dbReference type="PANTHER" id="PTHR28108">
    <property type="entry name" value="SWR1-COMPLEX PROTEIN 3"/>
    <property type="match status" value="1"/>
</dbReference>
<dbReference type="InterPro" id="IPR057558">
    <property type="entry name" value="Swc3_dom"/>
</dbReference>
<organism evidence="3 4">
    <name type="scientific">Salinomyces thailandicus</name>
    <dbReference type="NCBI Taxonomy" id="706561"/>
    <lineage>
        <taxon>Eukaryota</taxon>
        <taxon>Fungi</taxon>
        <taxon>Dikarya</taxon>
        <taxon>Ascomycota</taxon>
        <taxon>Pezizomycotina</taxon>
        <taxon>Dothideomycetes</taxon>
        <taxon>Dothideomycetidae</taxon>
        <taxon>Mycosphaerellales</taxon>
        <taxon>Teratosphaeriaceae</taxon>
        <taxon>Salinomyces</taxon>
    </lineage>
</organism>
<dbReference type="Proteomes" id="UP000308549">
    <property type="component" value="Unassembled WGS sequence"/>
</dbReference>
<feature type="compositionally biased region" description="Basic and acidic residues" evidence="1">
    <location>
        <begin position="612"/>
        <end position="626"/>
    </location>
</feature>
<protein>
    <recommendedName>
        <fullName evidence="2">SWR1-complex protein 3 domain-containing protein</fullName>
    </recommendedName>
</protein>
<feature type="compositionally biased region" description="Low complexity" evidence="1">
    <location>
        <begin position="354"/>
        <end position="363"/>
    </location>
</feature>
<dbReference type="EMBL" id="NAJL01000005">
    <property type="protein sequence ID" value="TKA32567.1"/>
    <property type="molecule type" value="Genomic_DNA"/>
</dbReference>
<gene>
    <name evidence="3" type="ORF">B0A50_01675</name>
</gene>
<feature type="compositionally biased region" description="Basic residues" evidence="1">
    <location>
        <begin position="640"/>
        <end position="653"/>
    </location>
</feature>
<feature type="compositionally biased region" description="Low complexity" evidence="1">
    <location>
        <begin position="175"/>
        <end position="208"/>
    </location>
</feature>
<feature type="region of interest" description="Disordered" evidence="1">
    <location>
        <begin position="556"/>
        <end position="653"/>
    </location>
</feature>
<evidence type="ECO:0000256" key="1">
    <source>
        <dbReference type="SAM" id="MobiDB-lite"/>
    </source>
</evidence>
<feature type="region of interest" description="Disordered" evidence="1">
    <location>
        <begin position="121"/>
        <end position="143"/>
    </location>
</feature>
<feature type="domain" description="SWR1-complex protein 3" evidence="2">
    <location>
        <begin position="81"/>
        <end position="163"/>
    </location>
</feature>
<feature type="region of interest" description="Disordered" evidence="1">
    <location>
        <begin position="163"/>
        <end position="208"/>
    </location>
</feature>
<reference evidence="3 4" key="1">
    <citation type="submission" date="2017-03" db="EMBL/GenBank/DDBJ databases">
        <title>Genomes of endolithic fungi from Antarctica.</title>
        <authorList>
            <person name="Coleine C."/>
            <person name="Masonjones S."/>
            <person name="Stajich J.E."/>
        </authorList>
    </citation>
    <scope>NUCLEOTIDE SEQUENCE [LARGE SCALE GENOMIC DNA]</scope>
    <source>
        <strain evidence="3 4">CCFEE 6315</strain>
    </source>
</reference>
<accession>A0A4U0UBM3</accession>
<dbReference type="Pfam" id="PF24707">
    <property type="entry name" value="Swc3"/>
    <property type="match status" value="1"/>
</dbReference>
<comment type="caution">
    <text evidence="3">The sequence shown here is derived from an EMBL/GenBank/DDBJ whole genome shotgun (WGS) entry which is preliminary data.</text>
</comment>
<feature type="compositionally biased region" description="Pro residues" evidence="1">
    <location>
        <begin position="381"/>
        <end position="398"/>
    </location>
</feature>
<sequence>MATPQSFESAAGQKRGAEEAQPTATPVAKKPKLASPDEQQAAPANLSPAISTGTPTIEKRSTKLPTKIADSKPLPTLRDAQAPKLSDSEYQTIAASAVLTTSIARSQARWTAEGIFQRYWTKPETGKNARPPPPNNPDSKWMKHKGECRVRVEPHIFECQMYLEEKPRPPPPPKTYVQPAPTGQSAYGPAYRPQQPYQQPYAQQQSQYGLGHSAPLVQQPAQNVRTLPTVSQPQQRPPSQPPVQQPRPPPPTPPPQQGQKANPDPVIGRLAARASSNPELKTLMKEVAAGNANPQQLQVFQRHIDELQRQIKEEKETRMAEEQKAREAEAGKSQTTGDVIQYDGAADPKPSTPRPLQHPQQQQHPPPPQRQPIPVHHAHPQPHPAPQQPYIPPPPQPPAVILSFSIPGATEDRFLFPRDSILEKLSEHHYLASFIVTLQGREAAEPSLFNPDTKYWQPVTIMLEVKYGLEGLVEHVMKWVRPAHEVRKNMEQVMNSCEKAPDMSLAIRLPVKGSSAAGVEGADESSVSKEATPVVAEEKLAAKKKSNVKYVKPPLSSALKKKTESASQQSTPSAASKKKEGEGKRASLSGPAPLPATVAAEKEQKGTAAAEASKDSGEKKDVEKEGGNSGKAENTDNGRPKRSTRKSVRISEG</sequence>
<proteinExistence type="predicted"/>
<feature type="region of interest" description="Disordered" evidence="1">
    <location>
        <begin position="1"/>
        <end position="86"/>
    </location>
</feature>
<dbReference type="AlphaFoldDB" id="A0A4U0UBM3"/>
<name>A0A4U0UBM3_9PEZI</name>
<feature type="compositionally biased region" description="Low complexity" evidence="1">
    <location>
        <begin position="565"/>
        <end position="575"/>
    </location>
</feature>
<feature type="region of interest" description="Disordered" evidence="1">
    <location>
        <begin position="314"/>
        <end position="401"/>
    </location>
</feature>
<feature type="compositionally biased region" description="Pro residues" evidence="1">
    <location>
        <begin position="235"/>
        <end position="256"/>
    </location>
</feature>
<feature type="region of interest" description="Disordered" evidence="1">
    <location>
        <begin position="226"/>
        <end position="288"/>
    </location>
</feature>
<dbReference type="InterPro" id="IPR037651">
    <property type="entry name" value="Swc3"/>
</dbReference>
<evidence type="ECO:0000313" key="3">
    <source>
        <dbReference type="EMBL" id="TKA32567.1"/>
    </source>
</evidence>
<dbReference type="PANTHER" id="PTHR28108:SF1">
    <property type="entry name" value="SWR1-COMPLEX PROTEIN 3"/>
    <property type="match status" value="1"/>
</dbReference>
<dbReference type="GO" id="GO:0000812">
    <property type="term" value="C:Swr1 complex"/>
    <property type="evidence" value="ECO:0007669"/>
    <property type="project" value="InterPro"/>
</dbReference>
<evidence type="ECO:0000313" key="4">
    <source>
        <dbReference type="Proteomes" id="UP000308549"/>
    </source>
</evidence>
<dbReference type="OrthoDB" id="5338195at2759"/>
<keyword evidence="4" id="KW-1185">Reference proteome</keyword>